<reference evidence="1" key="1">
    <citation type="journal article" date="2015" name="Nature">
        <title>Complex archaea that bridge the gap between prokaryotes and eukaryotes.</title>
        <authorList>
            <person name="Spang A."/>
            <person name="Saw J.H."/>
            <person name="Jorgensen S.L."/>
            <person name="Zaremba-Niedzwiedzka K."/>
            <person name="Martijn J."/>
            <person name="Lind A.E."/>
            <person name="van Eijk R."/>
            <person name="Schleper C."/>
            <person name="Guy L."/>
            <person name="Ettema T.J."/>
        </authorList>
    </citation>
    <scope>NUCLEOTIDE SEQUENCE</scope>
</reference>
<name>A0A0F9G8R0_9ZZZZ</name>
<dbReference type="EMBL" id="LAZR01018725">
    <property type="protein sequence ID" value="KKL95244.1"/>
    <property type="molecule type" value="Genomic_DNA"/>
</dbReference>
<gene>
    <name evidence="1" type="ORF">LCGC14_1856590</name>
</gene>
<accession>A0A0F9G8R0</accession>
<dbReference type="AlphaFoldDB" id="A0A0F9G8R0"/>
<sequence>MHKLKYELIEILIFYIKIFKYPNENPDEVSKNIIDTLRKFTEQQS</sequence>
<comment type="caution">
    <text evidence="1">The sequence shown here is derived from an EMBL/GenBank/DDBJ whole genome shotgun (WGS) entry which is preliminary data.</text>
</comment>
<protein>
    <submittedName>
        <fullName evidence="1">Uncharacterized protein</fullName>
    </submittedName>
</protein>
<proteinExistence type="predicted"/>
<organism evidence="1">
    <name type="scientific">marine sediment metagenome</name>
    <dbReference type="NCBI Taxonomy" id="412755"/>
    <lineage>
        <taxon>unclassified sequences</taxon>
        <taxon>metagenomes</taxon>
        <taxon>ecological metagenomes</taxon>
    </lineage>
</organism>
<evidence type="ECO:0000313" key="1">
    <source>
        <dbReference type="EMBL" id="KKL95244.1"/>
    </source>
</evidence>